<proteinExistence type="predicted"/>
<gene>
    <name evidence="1" type="ORF">DEJ48_39035</name>
</gene>
<evidence type="ECO:0000313" key="1">
    <source>
        <dbReference type="EMBL" id="QES38607.1"/>
    </source>
</evidence>
<organism evidence="1 2">
    <name type="scientific">Streptomyces venezuelae</name>
    <dbReference type="NCBI Taxonomy" id="54571"/>
    <lineage>
        <taxon>Bacteria</taxon>
        <taxon>Bacillati</taxon>
        <taxon>Actinomycetota</taxon>
        <taxon>Actinomycetes</taxon>
        <taxon>Kitasatosporales</taxon>
        <taxon>Streptomycetaceae</taxon>
        <taxon>Streptomyces</taxon>
    </lineage>
</organism>
<name>A0A5P2C889_STRVZ</name>
<dbReference type="Proteomes" id="UP000322927">
    <property type="component" value="Chromosome"/>
</dbReference>
<dbReference type="AlphaFoldDB" id="A0A5P2C889"/>
<protein>
    <submittedName>
        <fullName evidence="1">Uncharacterized protein</fullName>
    </submittedName>
</protein>
<dbReference type="EMBL" id="CP029192">
    <property type="protein sequence ID" value="QES38607.1"/>
    <property type="molecule type" value="Genomic_DNA"/>
</dbReference>
<sequence>MILTMLAHAFLAVIRAHEHRDHPASEGLIAPTCNELPRLFALSVALSGDRRDHRLRWLLWCRRLQVRCRDCHLC</sequence>
<accession>A0A5P2C889</accession>
<reference evidence="1 2" key="1">
    <citation type="submission" date="2018-05" db="EMBL/GenBank/DDBJ databases">
        <title>Streptomyces venezuelae.</title>
        <authorList>
            <person name="Kim W."/>
            <person name="Lee N."/>
            <person name="Cho B.-K."/>
        </authorList>
    </citation>
    <scope>NUCLEOTIDE SEQUENCE [LARGE SCALE GENOMIC DNA]</scope>
    <source>
        <strain evidence="1 2">ATCC 14584</strain>
    </source>
</reference>
<evidence type="ECO:0000313" key="2">
    <source>
        <dbReference type="Proteomes" id="UP000322927"/>
    </source>
</evidence>